<protein>
    <submittedName>
        <fullName evidence="3">Unannotated protein</fullName>
    </submittedName>
</protein>
<dbReference type="InterPro" id="IPR021416">
    <property type="entry name" value="DUF3048_N"/>
</dbReference>
<reference evidence="3" key="1">
    <citation type="submission" date="2020-05" db="EMBL/GenBank/DDBJ databases">
        <authorList>
            <person name="Chiriac C."/>
            <person name="Salcher M."/>
            <person name="Ghai R."/>
            <person name="Kavagutti S V."/>
        </authorList>
    </citation>
    <scope>NUCLEOTIDE SEQUENCE</scope>
</reference>
<accession>A0A6J7KDS4</accession>
<evidence type="ECO:0000313" key="3">
    <source>
        <dbReference type="EMBL" id="CAB4953705.1"/>
    </source>
</evidence>
<proteinExistence type="predicted"/>
<feature type="domain" description="DUF3048" evidence="2">
    <location>
        <begin position="225"/>
        <end position="327"/>
    </location>
</feature>
<dbReference type="AlphaFoldDB" id="A0A6J7KDS4"/>
<evidence type="ECO:0000259" key="2">
    <source>
        <dbReference type="Pfam" id="PF17479"/>
    </source>
</evidence>
<dbReference type="InterPro" id="IPR023158">
    <property type="entry name" value="YerB-like_sf"/>
</dbReference>
<organism evidence="3">
    <name type="scientific">freshwater metagenome</name>
    <dbReference type="NCBI Taxonomy" id="449393"/>
    <lineage>
        <taxon>unclassified sequences</taxon>
        <taxon>metagenomes</taxon>
        <taxon>ecological metagenomes</taxon>
    </lineage>
</organism>
<dbReference type="EMBL" id="CAFBNO010000019">
    <property type="protein sequence ID" value="CAB4953705.1"/>
    <property type="molecule type" value="Genomic_DNA"/>
</dbReference>
<evidence type="ECO:0000259" key="1">
    <source>
        <dbReference type="Pfam" id="PF11258"/>
    </source>
</evidence>
<gene>
    <name evidence="3" type="ORF">UFOPK3837_00600</name>
</gene>
<name>A0A6J7KDS4_9ZZZZ</name>
<dbReference type="InterPro" id="IPR035328">
    <property type="entry name" value="DUF3048_C"/>
</dbReference>
<feature type="domain" description="DUF3048" evidence="1">
    <location>
        <begin position="59"/>
        <end position="186"/>
    </location>
</feature>
<dbReference type="Pfam" id="PF17479">
    <property type="entry name" value="DUF3048_C"/>
    <property type="match status" value="1"/>
</dbReference>
<dbReference type="PROSITE" id="PS51257">
    <property type="entry name" value="PROKAR_LIPOPROTEIN"/>
    <property type="match status" value="1"/>
</dbReference>
<sequence length="355" mass="37246">MAIMNRVIKVVLVTASVTALAGCSLIGNPTAKPTKTTPAIVYETAPLTGVKFVQGTNANLAGPSVACKVDNLDVARPQLNLNRTDIVFDEMVEGGLTRFVAVFHSDKPNAAGPVRSIRPMDPDIISMFGGIVCYSGGQLKFVKMMKATAVFNANETEEQGKGTFTRASDREAPHNVIVDIAKLAGAHPDLAPPQANFSFAADAASSSAGLGGVAVKSLKVYFPSALAEWVWNSSSGVWLRNQDGKLDTDKADGSTLSAKNVIVMKVKVDHQYGHVPKDLVIGSGPVSVFTGGKMVTGTWSKASQTATIVLTDVAGKTITLAPGRTWVELQPTESEGGKLKVTLVPTPTPTATPTK</sequence>
<dbReference type="Pfam" id="PF11258">
    <property type="entry name" value="DUF3048"/>
    <property type="match status" value="1"/>
</dbReference>
<dbReference type="SUPFAM" id="SSF159774">
    <property type="entry name" value="YerB-like"/>
    <property type="match status" value="1"/>
</dbReference>
<dbReference type="Gene3D" id="3.50.90.10">
    <property type="entry name" value="YerB-like"/>
    <property type="match status" value="1"/>
</dbReference>